<name>G5IYX2_CROWT</name>
<comment type="caution">
    <text evidence="2">The sequence shown here is derived from an EMBL/GenBank/DDBJ whole genome shotgun (WGS) entry which is preliminary data.</text>
</comment>
<dbReference type="RefSeq" id="WP_007309084.1">
    <property type="nucleotide sequence ID" value="NZ_AESD01000077.1"/>
</dbReference>
<proteinExistence type="predicted"/>
<protein>
    <recommendedName>
        <fullName evidence="4">Twin-arginine translocation pathway signal</fullName>
    </recommendedName>
</protein>
<sequence>MTLNRRQFTKLALLSSASCATSSGIFFPKPAESLNLDFLIKDASSRKMLTGLVVHAGVRIIDRIFTPKPATEKAITVAQNTLTENGFREQRTEYGKIRDQSIMFGDEKREFDPDSRSHIPNPGFAIANDLDYYVAPSIFTASTVVGINTASKVLKEQHRFSPTEVGELLLPTQELFEDITTWQGDNDPSIGNNPNVGFTVYRSKGAEVIRRYDRISPELGIIQVQIDSPNYKEIITTNVKFSV</sequence>
<keyword evidence="1" id="KW-0732">Signal</keyword>
<dbReference type="InterPro" id="IPR006311">
    <property type="entry name" value="TAT_signal"/>
</dbReference>
<dbReference type="AlphaFoldDB" id="G5IYX2"/>
<gene>
    <name evidence="2" type="ORF">CWATWH0003_0447</name>
</gene>
<dbReference type="EMBL" id="AESD01000077">
    <property type="protein sequence ID" value="EHJ14867.1"/>
    <property type="molecule type" value="Genomic_DNA"/>
</dbReference>
<reference evidence="2 3" key="1">
    <citation type="journal article" date="2011" name="Front. Microbiol.">
        <title>Two Strains of Crocosphaera watsonii with Highly Conserved Genomes are Distinguished by Strain-Specific Features.</title>
        <authorList>
            <person name="Bench S.R."/>
            <person name="Ilikchyan I.N."/>
            <person name="Tripp H.J."/>
            <person name="Zehr J.P."/>
        </authorList>
    </citation>
    <scope>NUCLEOTIDE SEQUENCE [LARGE SCALE GENOMIC DNA]</scope>
    <source>
        <strain evidence="2 3">WH 0003</strain>
    </source>
</reference>
<feature type="signal peptide" evidence="1">
    <location>
        <begin position="1"/>
        <end position="20"/>
    </location>
</feature>
<evidence type="ECO:0000313" key="3">
    <source>
        <dbReference type="Proteomes" id="UP000003477"/>
    </source>
</evidence>
<feature type="chain" id="PRO_5003479107" description="Twin-arginine translocation pathway signal" evidence="1">
    <location>
        <begin position="21"/>
        <end position="243"/>
    </location>
</feature>
<evidence type="ECO:0000313" key="2">
    <source>
        <dbReference type="EMBL" id="EHJ14867.1"/>
    </source>
</evidence>
<evidence type="ECO:0000256" key="1">
    <source>
        <dbReference type="SAM" id="SignalP"/>
    </source>
</evidence>
<dbReference type="PATRIC" id="fig|423471.3.peg.412"/>
<organism evidence="2 3">
    <name type="scientific">Crocosphaera watsonii WH 0003</name>
    <dbReference type="NCBI Taxonomy" id="423471"/>
    <lineage>
        <taxon>Bacteria</taxon>
        <taxon>Bacillati</taxon>
        <taxon>Cyanobacteriota</taxon>
        <taxon>Cyanophyceae</taxon>
        <taxon>Oscillatoriophycideae</taxon>
        <taxon>Chroococcales</taxon>
        <taxon>Aphanothecaceae</taxon>
        <taxon>Crocosphaera</taxon>
    </lineage>
</organism>
<dbReference type="GeneID" id="88764379"/>
<dbReference type="PROSITE" id="PS51318">
    <property type="entry name" value="TAT"/>
    <property type="match status" value="1"/>
</dbReference>
<accession>G5IYX2</accession>
<evidence type="ECO:0008006" key="4">
    <source>
        <dbReference type="Google" id="ProtNLM"/>
    </source>
</evidence>
<dbReference type="Proteomes" id="UP000003477">
    <property type="component" value="Unassembled WGS sequence"/>
</dbReference>